<feature type="region of interest" description="Disordered" evidence="1">
    <location>
        <begin position="45"/>
        <end position="83"/>
    </location>
</feature>
<reference evidence="3 4" key="1">
    <citation type="submission" date="2016-07" db="EMBL/GenBank/DDBJ databases">
        <title>Multiple horizontal gene transfer events from other fungi enriched the ability of initially mycotrophic Trichoderma (Ascomycota) to feed on dead plant biomass.</title>
        <authorList>
            <consortium name="DOE Joint Genome Institute"/>
            <person name="Aerts A."/>
            <person name="Atanasova L."/>
            <person name="Chenthamara K."/>
            <person name="Zhang J."/>
            <person name="Grujic M."/>
            <person name="Henrissat B."/>
            <person name="Kuo A."/>
            <person name="Salamov A."/>
            <person name="Lipzen A."/>
            <person name="Labutti K."/>
            <person name="Barry K."/>
            <person name="Miao Y."/>
            <person name="Rahimi M.J."/>
            <person name="Shen Q."/>
            <person name="Grigoriev I.V."/>
            <person name="Kubicek C.P."/>
            <person name="Druzhinina I.S."/>
        </authorList>
    </citation>
    <scope>NUCLEOTIDE SEQUENCE [LARGE SCALE GENOMIC DNA]</scope>
    <source>
        <strain evidence="3 4">ATCC 18648</strain>
    </source>
</reference>
<dbReference type="EMBL" id="KZ679148">
    <property type="protein sequence ID" value="PTB71538.1"/>
    <property type="molecule type" value="Genomic_DNA"/>
</dbReference>
<organism evidence="3 4">
    <name type="scientific">Trichoderma longibrachiatum ATCC 18648</name>
    <dbReference type="NCBI Taxonomy" id="983965"/>
    <lineage>
        <taxon>Eukaryota</taxon>
        <taxon>Fungi</taxon>
        <taxon>Dikarya</taxon>
        <taxon>Ascomycota</taxon>
        <taxon>Pezizomycotina</taxon>
        <taxon>Sordariomycetes</taxon>
        <taxon>Hypocreomycetidae</taxon>
        <taxon>Hypocreales</taxon>
        <taxon>Hypocreaceae</taxon>
        <taxon>Trichoderma</taxon>
    </lineage>
</organism>
<dbReference type="AlphaFoldDB" id="A0A2T4BQF5"/>
<evidence type="ECO:0000256" key="2">
    <source>
        <dbReference type="SAM" id="SignalP"/>
    </source>
</evidence>
<evidence type="ECO:0000313" key="3">
    <source>
        <dbReference type="EMBL" id="PTB71538.1"/>
    </source>
</evidence>
<keyword evidence="4" id="KW-1185">Reference proteome</keyword>
<gene>
    <name evidence="3" type="ORF">M440DRAFT_216316</name>
</gene>
<protein>
    <submittedName>
        <fullName evidence="3">Uncharacterized protein</fullName>
    </submittedName>
</protein>
<feature type="chain" id="PRO_5015518508" evidence="2">
    <location>
        <begin position="20"/>
        <end position="83"/>
    </location>
</feature>
<feature type="signal peptide" evidence="2">
    <location>
        <begin position="1"/>
        <end position="19"/>
    </location>
</feature>
<evidence type="ECO:0000313" key="4">
    <source>
        <dbReference type="Proteomes" id="UP000240760"/>
    </source>
</evidence>
<evidence type="ECO:0000256" key="1">
    <source>
        <dbReference type="SAM" id="MobiDB-lite"/>
    </source>
</evidence>
<proteinExistence type="predicted"/>
<sequence length="83" mass="8704">MPDLQGLLALLLPITLVVGTALPKGWTRYLVSDLPMLVPGRCQTLSSPAADVPCPSRPSPSALVEGSLDPPPSRQRSGRIFAG</sequence>
<name>A0A2T4BQF5_TRILO</name>
<dbReference type="Proteomes" id="UP000240760">
    <property type="component" value="Unassembled WGS sequence"/>
</dbReference>
<accession>A0A2T4BQF5</accession>
<keyword evidence="2" id="KW-0732">Signal</keyword>